<evidence type="ECO:0000313" key="5">
    <source>
        <dbReference type="Proteomes" id="UP001247754"/>
    </source>
</evidence>
<dbReference type="EMBL" id="JAVKPH010000022">
    <property type="protein sequence ID" value="MDR5654177.1"/>
    <property type="molecule type" value="Genomic_DNA"/>
</dbReference>
<evidence type="ECO:0000259" key="3">
    <source>
        <dbReference type="Pfam" id="PF00171"/>
    </source>
</evidence>
<dbReference type="Proteomes" id="UP001247754">
    <property type="component" value="Unassembled WGS sequence"/>
</dbReference>
<sequence length="549" mass="57012">MTEFFDRHRPMLEAAVEALRARGFWTPFPEVPSGKFYGESAREEGEAAFAAMQGRPFDLPGHPESRRLGAEASPFGPVPGITYPAADVPALIAAAQAAAPALAAATPEARVGVCMEILTRLNRISFLLGHATMHTTGQAFAMAFQAGGPHAQDRGLEAVAMAWDEMTRFARQAVWEKPQGKAAPIVMEKHWTLVPAGVALTIGCNTFPTWNSYPGIFASLATGNPVIVKPHPAAILPLALTVRIAREVLAEAGLPADAVLLAVDAPGAEITKDLATDPAVRLIDYTGSTAFGGWLRANARQAQVFTEEAGVNTVTIAATDDFAGMCANLAFSLSLYSGQMCTAPQNLYIPEGGIETDQGHKSFDDVAQGIAGAIDALLADPARAAGICGAIANPATQARVAAARAMGRVIRDSAPVGEGRTASPLLLAVDAGDPAAEAECFGPVAFLVATKDADAGIALAAGLAARKGAITAALHDTDEARIARAVAAFARAGVNLSINLTGNIFVNQSAAFSDFHVTGANPAGNASLTDTAFVATRFRRAMWRRPAAA</sequence>
<dbReference type="InterPro" id="IPR016163">
    <property type="entry name" value="Ald_DH_C"/>
</dbReference>
<evidence type="ECO:0000256" key="1">
    <source>
        <dbReference type="ARBA" id="ARBA00023002"/>
    </source>
</evidence>
<proteinExistence type="predicted"/>
<dbReference type="InterPro" id="IPR016161">
    <property type="entry name" value="Ald_DH/histidinol_DH"/>
</dbReference>
<feature type="domain" description="Aldehyde dehydrogenase" evidence="3">
    <location>
        <begin position="85"/>
        <end position="489"/>
    </location>
</feature>
<dbReference type="InterPro" id="IPR015590">
    <property type="entry name" value="Aldehyde_DH_dom"/>
</dbReference>
<name>A0ABU1FBA7_9RHOB</name>
<dbReference type="PANTHER" id="PTHR42862">
    <property type="entry name" value="DELTA-1-PYRROLINE-5-CARBOXYLATE DEHYDROGENASE 1, ISOFORM A-RELATED"/>
    <property type="match status" value="1"/>
</dbReference>
<keyword evidence="1" id="KW-0560">Oxidoreductase</keyword>
<dbReference type="SUPFAM" id="SSF53720">
    <property type="entry name" value="ALDH-like"/>
    <property type="match status" value="1"/>
</dbReference>
<dbReference type="Pfam" id="PF00171">
    <property type="entry name" value="Aldedh"/>
    <property type="match status" value="1"/>
</dbReference>
<keyword evidence="2" id="KW-0520">NAD</keyword>
<organism evidence="4 5">
    <name type="scientific">Ruixingdingia sedimenti</name>
    <dbReference type="NCBI Taxonomy" id="3073604"/>
    <lineage>
        <taxon>Bacteria</taxon>
        <taxon>Pseudomonadati</taxon>
        <taxon>Pseudomonadota</taxon>
        <taxon>Alphaproteobacteria</taxon>
        <taxon>Rhodobacterales</taxon>
        <taxon>Paracoccaceae</taxon>
        <taxon>Ruixingdingia</taxon>
    </lineage>
</organism>
<evidence type="ECO:0000256" key="2">
    <source>
        <dbReference type="ARBA" id="ARBA00023027"/>
    </source>
</evidence>
<dbReference type="InterPro" id="IPR011975">
    <property type="entry name" value="PaaN_2"/>
</dbReference>
<gene>
    <name evidence="4" type="primary">paaN</name>
    <name evidence="4" type="ORF">RGD00_16300</name>
</gene>
<dbReference type="InterPro" id="IPR050485">
    <property type="entry name" value="Proline_metab_enzyme"/>
</dbReference>
<keyword evidence="5" id="KW-1185">Reference proteome</keyword>
<protein>
    <submittedName>
        <fullName evidence="4">Phenylacetic acid degradation protein PaaN</fullName>
    </submittedName>
</protein>
<evidence type="ECO:0000313" key="4">
    <source>
        <dbReference type="EMBL" id="MDR5654177.1"/>
    </source>
</evidence>
<comment type="caution">
    <text evidence="4">The sequence shown here is derived from an EMBL/GenBank/DDBJ whole genome shotgun (WGS) entry which is preliminary data.</text>
</comment>
<dbReference type="Gene3D" id="3.40.605.10">
    <property type="entry name" value="Aldehyde Dehydrogenase, Chain A, domain 1"/>
    <property type="match status" value="1"/>
</dbReference>
<dbReference type="NCBIfam" id="TIGR02288">
    <property type="entry name" value="PaaN_2"/>
    <property type="match status" value="1"/>
</dbReference>
<dbReference type="RefSeq" id="WP_310458351.1">
    <property type="nucleotide sequence ID" value="NZ_JAVKPH010000022.1"/>
</dbReference>
<dbReference type="PANTHER" id="PTHR42862:SF1">
    <property type="entry name" value="DELTA-1-PYRROLINE-5-CARBOXYLATE DEHYDROGENASE 2, ISOFORM A-RELATED"/>
    <property type="match status" value="1"/>
</dbReference>
<dbReference type="InterPro" id="IPR016162">
    <property type="entry name" value="Ald_DH_N"/>
</dbReference>
<accession>A0ABU1FBA7</accession>
<dbReference type="Gene3D" id="3.40.309.10">
    <property type="entry name" value="Aldehyde Dehydrogenase, Chain A, domain 2"/>
    <property type="match status" value="1"/>
</dbReference>
<reference evidence="4 5" key="1">
    <citation type="submission" date="2023-09" db="EMBL/GenBank/DDBJ databases">
        <title>Xinfangfangia sedmenti sp. nov., isolated the sedment.</title>
        <authorList>
            <person name="Xu L."/>
        </authorList>
    </citation>
    <scope>NUCLEOTIDE SEQUENCE [LARGE SCALE GENOMIC DNA]</scope>
    <source>
        <strain evidence="4 5">LG-4</strain>
    </source>
</reference>